<dbReference type="EMBL" id="KZ293644">
    <property type="protein sequence ID" value="PBL03954.1"/>
    <property type="molecule type" value="Genomic_DNA"/>
</dbReference>
<sequence length="222" mass="25359">MPYRYISPDLKECALCLWELGWTKELIVESLTISQASLYRWNDIFLEYGTIARPPESYNPCGRQRILTRSILTAIKDVYRAEADTYLDELCWWLAVEHDIVISTSALQENLQDAGLTWKLLHKIAHEATGERADFVDNFVHGDQYSLVAALALDGYIAHRVIPGSFDSMEFFDFVAEDVVTQMNPFPQPRSILILDNCRIHHNEALIDLVNGAGRIHVYVLS</sequence>
<dbReference type="STRING" id="47427.A0A2H3EX00"/>
<evidence type="ECO:0000313" key="2">
    <source>
        <dbReference type="Proteomes" id="UP000217790"/>
    </source>
</evidence>
<evidence type="ECO:0000313" key="1">
    <source>
        <dbReference type="EMBL" id="PBL03954.1"/>
    </source>
</evidence>
<proteinExistence type="predicted"/>
<evidence type="ECO:0008006" key="3">
    <source>
        <dbReference type="Google" id="ProtNLM"/>
    </source>
</evidence>
<dbReference type="PANTHER" id="PTHR46564:SF1">
    <property type="entry name" value="TRANSPOSASE"/>
    <property type="match status" value="1"/>
</dbReference>
<accession>A0A2H3EX00</accession>
<dbReference type="OMA" id="IAHEATG"/>
<dbReference type="InParanoid" id="A0A2H3EX00"/>
<reference evidence="2" key="1">
    <citation type="journal article" date="2017" name="Nat. Ecol. Evol.">
        <title>Genome expansion and lineage-specific genetic innovations in the forest pathogenic fungi Armillaria.</title>
        <authorList>
            <person name="Sipos G."/>
            <person name="Prasanna A.N."/>
            <person name="Walter M.C."/>
            <person name="O'Connor E."/>
            <person name="Balint B."/>
            <person name="Krizsan K."/>
            <person name="Kiss B."/>
            <person name="Hess J."/>
            <person name="Varga T."/>
            <person name="Slot J."/>
            <person name="Riley R."/>
            <person name="Boka B."/>
            <person name="Rigling D."/>
            <person name="Barry K."/>
            <person name="Lee J."/>
            <person name="Mihaltcheva S."/>
            <person name="LaButti K."/>
            <person name="Lipzen A."/>
            <person name="Waldron R."/>
            <person name="Moloney N.M."/>
            <person name="Sperisen C."/>
            <person name="Kredics L."/>
            <person name="Vagvoelgyi C."/>
            <person name="Patrignani A."/>
            <person name="Fitzpatrick D."/>
            <person name="Nagy I."/>
            <person name="Doyle S."/>
            <person name="Anderson J.B."/>
            <person name="Grigoriev I.V."/>
            <person name="Gueldener U."/>
            <person name="Muensterkoetter M."/>
            <person name="Nagy L.G."/>
        </authorList>
    </citation>
    <scope>NUCLEOTIDE SEQUENCE [LARGE SCALE GENOMIC DNA]</scope>
    <source>
        <strain evidence="2">Ar21-2</strain>
    </source>
</reference>
<gene>
    <name evidence="1" type="ORF">ARMGADRAFT_1041649</name>
</gene>
<dbReference type="OrthoDB" id="2266637at2759"/>
<keyword evidence="2" id="KW-1185">Reference proteome</keyword>
<dbReference type="SUPFAM" id="SSF46689">
    <property type="entry name" value="Homeodomain-like"/>
    <property type="match status" value="1"/>
</dbReference>
<name>A0A2H3EX00_ARMGA</name>
<organism evidence="1 2">
    <name type="scientific">Armillaria gallica</name>
    <name type="common">Bulbous honey fungus</name>
    <name type="synonym">Armillaria bulbosa</name>
    <dbReference type="NCBI Taxonomy" id="47427"/>
    <lineage>
        <taxon>Eukaryota</taxon>
        <taxon>Fungi</taxon>
        <taxon>Dikarya</taxon>
        <taxon>Basidiomycota</taxon>
        <taxon>Agaricomycotina</taxon>
        <taxon>Agaricomycetes</taxon>
        <taxon>Agaricomycetidae</taxon>
        <taxon>Agaricales</taxon>
        <taxon>Marasmiineae</taxon>
        <taxon>Physalacriaceae</taxon>
        <taxon>Armillaria</taxon>
    </lineage>
</organism>
<dbReference type="Proteomes" id="UP000217790">
    <property type="component" value="Unassembled WGS sequence"/>
</dbReference>
<dbReference type="AlphaFoldDB" id="A0A2H3EX00"/>
<dbReference type="PANTHER" id="PTHR46564">
    <property type="entry name" value="TRANSPOSASE"/>
    <property type="match status" value="1"/>
</dbReference>
<protein>
    <recommendedName>
        <fullName evidence="3">Tc1-like transposase DDE domain-containing protein</fullName>
    </recommendedName>
</protein>
<dbReference type="InterPro" id="IPR009057">
    <property type="entry name" value="Homeodomain-like_sf"/>
</dbReference>